<feature type="transmembrane region" description="Helical" evidence="1">
    <location>
        <begin position="6"/>
        <end position="26"/>
    </location>
</feature>
<dbReference type="AlphaFoldDB" id="H2BQV4"/>
<evidence type="ECO:0008006" key="4">
    <source>
        <dbReference type="Google" id="ProtNLM"/>
    </source>
</evidence>
<dbReference type="eggNOG" id="COG2304">
    <property type="taxonomic scope" value="Bacteria"/>
</dbReference>
<dbReference type="PANTHER" id="PTHR37947:SF1">
    <property type="entry name" value="BLL2462 PROTEIN"/>
    <property type="match status" value="1"/>
</dbReference>
<keyword evidence="1" id="KW-1133">Transmembrane helix</keyword>
<dbReference type="RefSeq" id="WP_006987165.1">
    <property type="nucleotide sequence ID" value="NZ_JH594605.1"/>
</dbReference>
<evidence type="ECO:0000256" key="1">
    <source>
        <dbReference type="SAM" id="Phobius"/>
    </source>
</evidence>
<evidence type="ECO:0000313" key="2">
    <source>
        <dbReference type="EMBL" id="EHQ04273.1"/>
    </source>
</evidence>
<dbReference type="STRING" id="865937.Gilli_0115"/>
<dbReference type="PANTHER" id="PTHR37947">
    <property type="entry name" value="BLL2462 PROTEIN"/>
    <property type="match status" value="1"/>
</dbReference>
<sequence>MSLPTVFLIALAAIFALGFVFFKYFYGNKKRSGNIFILAGLRFISIFLLLLLLINPRIAQQLLEVEKPLLLIAVDQSASIDHIGKADSVQAYFNYLRTDTELKEKFSIETYGFGSETERLDEDSLKFNDQQTNISRSLKTLGKLTSSKQAALILITDGNQTIGEDFQYLKTAKNINTLTVVVGDTAAPVDLYISNLNVNKYAFLNNRFPVEVVINYSGKQPLTNKFEIRSGNTILFSKDVNFNAEDKSEIITNTLPATKLGSSFYEAKISPVDSEKNTINNTRKFGVEVIDERTSVLILSSIAHPDLGMLKKSIESNEQREVKIDYIGNYKDIKLSDFQLIILYQPNNQFKDVFKAINSEGLNNLLITGTETDWTFLNSVQQNFSKDHTSQTQEVFANFNQNFSEFQFEDLGFNGFPPLEDTFGILKFKDRLFSPLLFQVQEGVQTDLPLLAVAENNSVKQAVLFGENIWKWRVESYVNSGSFEAFDNFTGKLIQYLASTKKRDRLTFDVEPFYPENEQVQISAQFFDENYGFDPTADVIIQLENSGTGTKIEAGMLLDNSRYKFEAENLEPGDYTLKIIEQNTGITRLGSFSILEYNVEQQFASANITKLQALAQNNESVLYYLNDMTSLKKDLLSQEAYVSIQKSREKYVPLIHWKFLLALLVLSLGIEWFLRKYFGFI</sequence>
<dbReference type="Proteomes" id="UP000003844">
    <property type="component" value="Unassembled WGS sequence"/>
</dbReference>
<dbReference type="OrthoDB" id="9763076at2"/>
<protein>
    <recommendedName>
        <fullName evidence="4">VWA domain-containing protein</fullName>
    </recommendedName>
</protein>
<proteinExistence type="predicted"/>
<feature type="transmembrane region" description="Helical" evidence="1">
    <location>
        <begin position="654"/>
        <end position="674"/>
    </location>
</feature>
<feature type="transmembrane region" description="Helical" evidence="1">
    <location>
        <begin position="33"/>
        <end position="54"/>
    </location>
</feature>
<organism evidence="2 3">
    <name type="scientific">Gillisia limnaea (strain DSM 15749 / LMG 21470 / R-8282)</name>
    <dbReference type="NCBI Taxonomy" id="865937"/>
    <lineage>
        <taxon>Bacteria</taxon>
        <taxon>Pseudomonadati</taxon>
        <taxon>Bacteroidota</taxon>
        <taxon>Flavobacteriia</taxon>
        <taxon>Flavobacteriales</taxon>
        <taxon>Flavobacteriaceae</taxon>
        <taxon>Gillisia</taxon>
    </lineage>
</organism>
<accession>H2BQV4</accession>
<gene>
    <name evidence="2" type="ORF">Gilli_0115</name>
</gene>
<keyword evidence="1" id="KW-0472">Membrane</keyword>
<reference evidence="3" key="1">
    <citation type="journal article" date="2012" name="Stand. Genomic Sci.">
        <title>Genome sequence of the Antarctic rhodopsins-containing flavobacterium Gillisia limnaea type strain (R-8282(T)).</title>
        <authorList>
            <person name="Riedel T."/>
            <person name="Held B."/>
            <person name="Nolan M."/>
            <person name="Lucas S."/>
            <person name="Lapidus A."/>
            <person name="Tice H."/>
            <person name="Del Rio T.G."/>
            <person name="Cheng J.F."/>
            <person name="Han C."/>
            <person name="Tapia R."/>
            <person name="Goodwin L.A."/>
            <person name="Pitluck S."/>
            <person name="Liolios K."/>
            <person name="Mavromatis K."/>
            <person name="Pagani I."/>
            <person name="Ivanova N."/>
            <person name="Mikhailova N."/>
            <person name="Pati A."/>
            <person name="Chen A."/>
            <person name="Palaniappan K."/>
            <person name="Land M."/>
            <person name="Rohde M."/>
            <person name="Tindall B.J."/>
            <person name="Detter J.C."/>
            <person name="Goker M."/>
            <person name="Bristow J."/>
            <person name="Eisen J.A."/>
            <person name="Markowitz V."/>
            <person name="Hugenholtz P."/>
            <person name="Kyrpides N.C."/>
            <person name="Klenk H.P."/>
            <person name="Woyke T."/>
        </authorList>
    </citation>
    <scope>NUCLEOTIDE SEQUENCE [LARGE SCALE GENOMIC DNA]</scope>
    <source>
        <strain evidence="3">DSM 15749 / LMG 21470 / R-8282</strain>
    </source>
</reference>
<keyword evidence="3" id="KW-1185">Reference proteome</keyword>
<dbReference type="HOGENOM" id="CLU_025060_0_0_10"/>
<name>H2BQV4_GILLR</name>
<evidence type="ECO:0000313" key="3">
    <source>
        <dbReference type="Proteomes" id="UP000003844"/>
    </source>
</evidence>
<dbReference type="EMBL" id="JH594605">
    <property type="protein sequence ID" value="EHQ04273.1"/>
    <property type="molecule type" value="Genomic_DNA"/>
</dbReference>
<keyword evidence="1" id="KW-0812">Transmembrane</keyword>